<protein>
    <submittedName>
        <fullName evidence="5">AraC family transcriptional regulator</fullName>
    </submittedName>
</protein>
<evidence type="ECO:0000256" key="2">
    <source>
        <dbReference type="ARBA" id="ARBA00023125"/>
    </source>
</evidence>
<dbReference type="InterPro" id="IPR009057">
    <property type="entry name" value="Homeodomain-like_sf"/>
</dbReference>
<dbReference type="PANTHER" id="PTHR47894:SF1">
    <property type="entry name" value="HTH-TYPE TRANSCRIPTIONAL REGULATOR VQSM"/>
    <property type="match status" value="1"/>
</dbReference>
<dbReference type="PROSITE" id="PS01124">
    <property type="entry name" value="HTH_ARAC_FAMILY_2"/>
    <property type="match status" value="1"/>
</dbReference>
<dbReference type="OrthoDB" id="6816069at2"/>
<feature type="domain" description="HTH araC/xylS-type" evidence="4">
    <location>
        <begin position="228"/>
        <end position="325"/>
    </location>
</feature>
<evidence type="ECO:0000256" key="3">
    <source>
        <dbReference type="ARBA" id="ARBA00023163"/>
    </source>
</evidence>
<sequence length="327" mass="36327">MHLHVASVIEALLRQHQLPCAPLQQLTAGFTPQTLLSAAQADQLYSCAVELYQAGRERRNAHLGIELGQRLELVSLGMFGYALMTSATVGELLNLLLRYVRAILPSVQLNSQRQAGNLRLQVEAAHLPARLRDFYIDVLFSAVQHNLMVLAPQAAQGLAVELPYAADAEIATTFAGRVSFDQASAALSVDSAVLTIAIDSSDSVAQSVFRRHCDRIIAHDSHAGLVSEQVKHQLMRCRSHFPNCAEVARQLNLSESTLRRKLAQEGSRFQPLLDQVRYRLALEYLQQTDLPVAEIALLLDFDNATNFRRALRRWCGKTPRQLRTQSA</sequence>
<gene>
    <name evidence="5" type="ORF">E3W66_02550</name>
</gene>
<dbReference type="InterPro" id="IPR032687">
    <property type="entry name" value="AraC-type_N"/>
</dbReference>
<dbReference type="Proteomes" id="UP000298133">
    <property type="component" value="Unassembled WGS sequence"/>
</dbReference>
<dbReference type="Pfam" id="PF12625">
    <property type="entry name" value="Arabinose_bd"/>
    <property type="match status" value="1"/>
</dbReference>
<dbReference type="Gene3D" id="1.10.10.60">
    <property type="entry name" value="Homeodomain-like"/>
    <property type="match status" value="1"/>
</dbReference>
<dbReference type="GO" id="GO:0003700">
    <property type="term" value="F:DNA-binding transcription factor activity"/>
    <property type="evidence" value="ECO:0007669"/>
    <property type="project" value="InterPro"/>
</dbReference>
<dbReference type="GO" id="GO:0000976">
    <property type="term" value="F:transcription cis-regulatory region binding"/>
    <property type="evidence" value="ECO:0007669"/>
    <property type="project" value="TreeGrafter"/>
</dbReference>
<dbReference type="GO" id="GO:0005829">
    <property type="term" value="C:cytosol"/>
    <property type="evidence" value="ECO:0007669"/>
    <property type="project" value="TreeGrafter"/>
</dbReference>
<proteinExistence type="predicted"/>
<keyword evidence="1" id="KW-0805">Transcription regulation</keyword>
<dbReference type="AlphaFoldDB" id="A0A4Y8UKS8"/>
<dbReference type="SUPFAM" id="SSF46689">
    <property type="entry name" value="Homeodomain-like"/>
    <property type="match status" value="1"/>
</dbReference>
<comment type="caution">
    <text evidence="5">The sequence shown here is derived from an EMBL/GenBank/DDBJ whole genome shotgun (WGS) entry which is preliminary data.</text>
</comment>
<dbReference type="InterPro" id="IPR018060">
    <property type="entry name" value="HTH_AraC"/>
</dbReference>
<accession>A0A4Y8UKS8</accession>
<dbReference type="SMART" id="SM00342">
    <property type="entry name" value="HTH_ARAC"/>
    <property type="match status" value="1"/>
</dbReference>
<dbReference type="EMBL" id="SPIA01000001">
    <property type="protein sequence ID" value="TFH68851.1"/>
    <property type="molecule type" value="Genomic_DNA"/>
</dbReference>
<dbReference type="PANTHER" id="PTHR47894">
    <property type="entry name" value="HTH-TYPE TRANSCRIPTIONAL REGULATOR GADX"/>
    <property type="match status" value="1"/>
</dbReference>
<evidence type="ECO:0000259" key="4">
    <source>
        <dbReference type="PROSITE" id="PS01124"/>
    </source>
</evidence>
<organism evidence="5 6">
    <name type="scientific">Gammaproteobacteria bacterium LSUCC0057</name>
    <dbReference type="NCBI Taxonomy" id="2559237"/>
    <lineage>
        <taxon>Bacteria</taxon>
        <taxon>Pseudomonadati</taxon>
        <taxon>Pseudomonadota</taxon>
        <taxon>Gammaproteobacteria</taxon>
        <taxon>Cellvibrionales</taxon>
        <taxon>Porticoccaceae</taxon>
        <taxon>SAR92 clade</taxon>
    </lineage>
</organism>
<evidence type="ECO:0000313" key="6">
    <source>
        <dbReference type="Proteomes" id="UP000298133"/>
    </source>
</evidence>
<evidence type="ECO:0000313" key="5">
    <source>
        <dbReference type="EMBL" id="TFH68851.1"/>
    </source>
</evidence>
<dbReference type="Pfam" id="PF12833">
    <property type="entry name" value="HTH_18"/>
    <property type="match status" value="1"/>
</dbReference>
<reference evidence="5 6" key="1">
    <citation type="submission" date="2019-03" db="EMBL/GenBank/DDBJ databases">
        <title>Draft genome of Gammaproteobacteria bacterium LSUCC0057, a member of the SAR92 clade.</title>
        <authorList>
            <person name="Lanclos V.C."/>
            <person name="Doiron C."/>
            <person name="Henson M.W."/>
            <person name="Thrash J.C."/>
        </authorList>
    </citation>
    <scope>NUCLEOTIDE SEQUENCE [LARGE SCALE GENOMIC DNA]</scope>
    <source>
        <strain evidence="5 6">LSUCC0057</strain>
    </source>
</reference>
<keyword evidence="6" id="KW-1185">Reference proteome</keyword>
<keyword evidence="3" id="KW-0804">Transcription</keyword>
<evidence type="ECO:0000256" key="1">
    <source>
        <dbReference type="ARBA" id="ARBA00023015"/>
    </source>
</evidence>
<name>A0A4Y8UKS8_9GAMM</name>
<keyword evidence="2" id="KW-0238">DNA-binding</keyword>